<gene>
    <name evidence="6" type="primary">rps8</name>
    <name evidence="8" type="ORF">ENV88_05200</name>
</gene>
<dbReference type="GO" id="GO:1990904">
    <property type="term" value="C:ribonucleoprotein complex"/>
    <property type="evidence" value="ECO:0007669"/>
    <property type="project" value="UniProtKB-KW"/>
</dbReference>
<dbReference type="FunFam" id="3.30.1370.30:FF:000001">
    <property type="entry name" value="40S ribosomal protein S15a"/>
    <property type="match status" value="1"/>
</dbReference>
<dbReference type="GO" id="GO:0003735">
    <property type="term" value="F:structural constituent of ribosome"/>
    <property type="evidence" value="ECO:0007669"/>
    <property type="project" value="InterPro"/>
</dbReference>
<dbReference type="Gene3D" id="3.30.1370.30">
    <property type="match status" value="1"/>
</dbReference>
<organism evidence="8">
    <name type="scientific">Thermofilum pendens</name>
    <dbReference type="NCBI Taxonomy" id="2269"/>
    <lineage>
        <taxon>Archaea</taxon>
        <taxon>Thermoproteota</taxon>
        <taxon>Thermoprotei</taxon>
        <taxon>Thermofilales</taxon>
        <taxon>Thermofilaceae</taxon>
        <taxon>Thermofilum</taxon>
    </lineage>
</organism>
<evidence type="ECO:0000256" key="3">
    <source>
        <dbReference type="ARBA" id="ARBA00022884"/>
    </source>
</evidence>
<protein>
    <recommendedName>
        <fullName evidence="6">Small ribosomal subunit protein uS8</fullName>
    </recommendedName>
</protein>
<dbReference type="GO" id="GO:0019843">
    <property type="term" value="F:rRNA binding"/>
    <property type="evidence" value="ECO:0007669"/>
    <property type="project" value="UniProtKB-UniRule"/>
</dbReference>
<sequence>MMMDTLANAMAVIKNAESVGKQECVIYPASKLIAAVLNVMRNHGYIESFEYIYDGRGGKLVVKLLGRINNCGVIKPRFPVRKDAFDQWERMYLPSRDIGILIVSTPQGVMSHREAKEKGIGGVLLAYVY</sequence>
<dbReference type="InterPro" id="IPR000630">
    <property type="entry name" value="Ribosomal_uS8"/>
</dbReference>
<evidence type="ECO:0000256" key="5">
    <source>
        <dbReference type="ARBA" id="ARBA00023274"/>
    </source>
</evidence>
<dbReference type="EMBL" id="DTIB01000091">
    <property type="protein sequence ID" value="HGB25415.1"/>
    <property type="molecule type" value="Genomic_DNA"/>
</dbReference>
<reference evidence="8" key="1">
    <citation type="journal article" date="2020" name="mSystems">
        <title>Genome- and Community-Level Interaction Insights into Carbon Utilization and Element Cycling Functions of Hydrothermarchaeota in Hydrothermal Sediment.</title>
        <authorList>
            <person name="Zhou Z."/>
            <person name="Liu Y."/>
            <person name="Xu W."/>
            <person name="Pan J."/>
            <person name="Luo Z.H."/>
            <person name="Li M."/>
        </authorList>
    </citation>
    <scope>NUCLEOTIDE SEQUENCE [LARGE SCALE GENOMIC DNA]</scope>
    <source>
        <strain evidence="8">SpSt-8</strain>
    </source>
</reference>
<evidence type="ECO:0000256" key="6">
    <source>
        <dbReference type="HAMAP-Rule" id="MF_01302"/>
    </source>
</evidence>
<evidence type="ECO:0000256" key="4">
    <source>
        <dbReference type="ARBA" id="ARBA00022980"/>
    </source>
</evidence>
<dbReference type="NCBIfam" id="NF003115">
    <property type="entry name" value="PRK04034.1"/>
    <property type="match status" value="1"/>
</dbReference>
<dbReference type="SUPFAM" id="SSF56047">
    <property type="entry name" value="Ribosomal protein S8"/>
    <property type="match status" value="1"/>
</dbReference>
<keyword evidence="4 6" id="KW-0689">Ribosomal protein</keyword>
<dbReference type="InterPro" id="IPR035987">
    <property type="entry name" value="Ribosomal_uS8_sf"/>
</dbReference>
<dbReference type="GO" id="GO:0005840">
    <property type="term" value="C:ribosome"/>
    <property type="evidence" value="ECO:0007669"/>
    <property type="project" value="UniProtKB-KW"/>
</dbReference>
<dbReference type="InterPro" id="IPR047863">
    <property type="entry name" value="Ribosomal_uS8_CS"/>
</dbReference>
<evidence type="ECO:0000256" key="7">
    <source>
        <dbReference type="RuleBase" id="RU003660"/>
    </source>
</evidence>
<comment type="similarity">
    <text evidence="1 6 7">Belongs to the universal ribosomal protein uS8 family.</text>
</comment>
<dbReference type="PROSITE" id="PS00053">
    <property type="entry name" value="RIBOSOMAL_S8"/>
    <property type="match status" value="1"/>
</dbReference>
<keyword evidence="2 6" id="KW-0699">rRNA-binding</keyword>
<keyword evidence="3 6" id="KW-0694">RNA-binding</keyword>
<comment type="subunit">
    <text evidence="6">Part of the 30S ribosomal subunit.</text>
</comment>
<proteinExistence type="inferred from homology"/>
<name>A0A7C3SNV2_THEPE</name>
<dbReference type="GO" id="GO:0006412">
    <property type="term" value="P:translation"/>
    <property type="evidence" value="ECO:0007669"/>
    <property type="project" value="UniProtKB-UniRule"/>
</dbReference>
<comment type="function">
    <text evidence="6">One of the primary rRNA binding proteins, it binds directly to 16S rRNA central domain where it helps coordinate assembly of the platform of the 30S subunit.</text>
</comment>
<dbReference type="Gene3D" id="3.30.1490.10">
    <property type="match status" value="1"/>
</dbReference>
<dbReference type="PANTHER" id="PTHR11758">
    <property type="entry name" value="40S RIBOSOMAL PROTEIN S15A"/>
    <property type="match status" value="1"/>
</dbReference>
<accession>A0A7C3SNV2</accession>
<comment type="caution">
    <text evidence="8">The sequence shown here is derived from an EMBL/GenBank/DDBJ whole genome shotgun (WGS) entry which is preliminary data.</text>
</comment>
<dbReference type="Pfam" id="PF00410">
    <property type="entry name" value="Ribosomal_S8"/>
    <property type="match status" value="1"/>
</dbReference>
<keyword evidence="5 6" id="KW-0687">Ribonucleoprotein</keyword>
<evidence type="ECO:0000256" key="2">
    <source>
        <dbReference type="ARBA" id="ARBA00022730"/>
    </source>
</evidence>
<dbReference type="HAMAP" id="MF_01302_A">
    <property type="entry name" value="Ribosomal_uS8_A"/>
    <property type="match status" value="1"/>
</dbReference>
<evidence type="ECO:0000256" key="1">
    <source>
        <dbReference type="ARBA" id="ARBA00006471"/>
    </source>
</evidence>
<evidence type="ECO:0000313" key="8">
    <source>
        <dbReference type="EMBL" id="HGB25415.1"/>
    </source>
</evidence>
<dbReference type="AlphaFoldDB" id="A0A7C3SNV2"/>